<organism evidence="1">
    <name type="scientific">Rhizophora mucronata</name>
    <name type="common">Asiatic mangrove</name>
    <dbReference type="NCBI Taxonomy" id="61149"/>
    <lineage>
        <taxon>Eukaryota</taxon>
        <taxon>Viridiplantae</taxon>
        <taxon>Streptophyta</taxon>
        <taxon>Embryophyta</taxon>
        <taxon>Tracheophyta</taxon>
        <taxon>Spermatophyta</taxon>
        <taxon>Magnoliopsida</taxon>
        <taxon>eudicotyledons</taxon>
        <taxon>Gunneridae</taxon>
        <taxon>Pentapetalae</taxon>
        <taxon>rosids</taxon>
        <taxon>fabids</taxon>
        <taxon>Malpighiales</taxon>
        <taxon>Rhizophoraceae</taxon>
        <taxon>Rhizophora</taxon>
    </lineage>
</organism>
<proteinExistence type="predicted"/>
<sequence length="31" mass="3610">MRLLEYSITIPPYISIPEKIQVSYAPQLCSR</sequence>
<name>A0A2P2NNI3_RHIMU</name>
<evidence type="ECO:0000313" key="1">
    <source>
        <dbReference type="EMBL" id="MBX44057.1"/>
    </source>
</evidence>
<reference evidence="1" key="1">
    <citation type="submission" date="2018-02" db="EMBL/GenBank/DDBJ databases">
        <title>Rhizophora mucronata_Transcriptome.</title>
        <authorList>
            <person name="Meera S.P."/>
            <person name="Sreeshan A."/>
            <person name="Augustine A."/>
        </authorList>
    </citation>
    <scope>NUCLEOTIDE SEQUENCE</scope>
    <source>
        <tissue evidence="1">Leaf</tissue>
    </source>
</reference>
<dbReference type="EMBL" id="GGEC01063573">
    <property type="protein sequence ID" value="MBX44057.1"/>
    <property type="molecule type" value="Transcribed_RNA"/>
</dbReference>
<accession>A0A2P2NNI3</accession>
<dbReference type="AlphaFoldDB" id="A0A2P2NNI3"/>
<protein>
    <submittedName>
        <fullName evidence="1">Uncharacterized protein</fullName>
    </submittedName>
</protein>